<evidence type="ECO:0000256" key="2">
    <source>
        <dbReference type="ARBA" id="ARBA00008814"/>
    </source>
</evidence>
<keyword evidence="5 6" id="KW-0732">Signal</keyword>
<reference evidence="8 9" key="1">
    <citation type="submission" date="2017-07" db="EMBL/GenBank/DDBJ databases">
        <authorList>
            <person name="Sun Z.S."/>
            <person name="Albrecht U."/>
            <person name="Echele G."/>
            <person name="Lee C.C."/>
        </authorList>
    </citation>
    <scope>NUCLEOTIDE SEQUENCE [LARGE SCALE GENOMIC DNA]</scope>
    <source>
        <strain evidence="8 9">DSM 14827</strain>
    </source>
</reference>
<dbReference type="GO" id="GO:0030288">
    <property type="term" value="C:outer membrane-bounded periplasmic space"/>
    <property type="evidence" value="ECO:0007669"/>
    <property type="project" value="TreeGrafter"/>
</dbReference>
<comment type="similarity">
    <text evidence="2">Belongs to the bacterial solute-binding protein 8 family.</text>
</comment>
<dbReference type="Proteomes" id="UP000198307">
    <property type="component" value="Unassembled WGS sequence"/>
</dbReference>
<dbReference type="SUPFAM" id="SSF53807">
    <property type="entry name" value="Helical backbone' metal receptor"/>
    <property type="match status" value="1"/>
</dbReference>
<dbReference type="CDD" id="cd01140">
    <property type="entry name" value="FatB"/>
    <property type="match status" value="1"/>
</dbReference>
<keyword evidence="4" id="KW-0408">Iron</keyword>
<dbReference type="PANTHER" id="PTHR30532">
    <property type="entry name" value="IRON III DICITRATE-BINDING PERIPLASMIC PROTEIN"/>
    <property type="match status" value="1"/>
</dbReference>
<keyword evidence="4" id="KW-0410">Iron transport</keyword>
<protein>
    <submittedName>
        <fullName evidence="8">Iron complex transport system substrate-binding protein</fullName>
    </submittedName>
</protein>
<dbReference type="GO" id="GO:1901678">
    <property type="term" value="P:iron coordination entity transport"/>
    <property type="evidence" value="ECO:0007669"/>
    <property type="project" value="UniProtKB-ARBA"/>
</dbReference>
<name>A0A239PNT7_9RHOB</name>
<keyword evidence="3" id="KW-0813">Transport</keyword>
<proteinExistence type="inferred from homology"/>
<keyword evidence="4" id="KW-0406">Ion transport</keyword>
<dbReference type="InterPro" id="IPR033870">
    <property type="entry name" value="FatB"/>
</dbReference>
<feature type="signal peptide" evidence="6">
    <location>
        <begin position="1"/>
        <end position="19"/>
    </location>
</feature>
<dbReference type="InterPro" id="IPR051313">
    <property type="entry name" value="Bact_iron-sidero_bind"/>
</dbReference>
<gene>
    <name evidence="8" type="ORF">SAMN05444959_102305</name>
</gene>
<feature type="domain" description="Fe/B12 periplasmic-binding" evidence="7">
    <location>
        <begin position="39"/>
        <end position="298"/>
    </location>
</feature>
<evidence type="ECO:0000256" key="3">
    <source>
        <dbReference type="ARBA" id="ARBA00022448"/>
    </source>
</evidence>
<dbReference type="OrthoDB" id="63946at2"/>
<evidence type="ECO:0000256" key="1">
    <source>
        <dbReference type="ARBA" id="ARBA00004196"/>
    </source>
</evidence>
<dbReference type="EMBL" id="FZQB01000002">
    <property type="protein sequence ID" value="SNT71788.1"/>
    <property type="molecule type" value="Genomic_DNA"/>
</dbReference>
<dbReference type="InterPro" id="IPR002491">
    <property type="entry name" value="ABC_transptr_periplasmic_BD"/>
</dbReference>
<dbReference type="RefSeq" id="WP_089343133.1">
    <property type="nucleotide sequence ID" value="NZ_CP067129.1"/>
</dbReference>
<feature type="chain" id="PRO_5013145174" evidence="6">
    <location>
        <begin position="20"/>
        <end position="298"/>
    </location>
</feature>
<evidence type="ECO:0000256" key="5">
    <source>
        <dbReference type="ARBA" id="ARBA00022729"/>
    </source>
</evidence>
<evidence type="ECO:0000256" key="6">
    <source>
        <dbReference type="SAM" id="SignalP"/>
    </source>
</evidence>
<dbReference type="AlphaFoldDB" id="A0A239PNT7"/>
<dbReference type="Pfam" id="PF01497">
    <property type="entry name" value="Peripla_BP_2"/>
    <property type="match status" value="1"/>
</dbReference>
<organism evidence="8 9">
    <name type="scientific">Paracoccus seriniphilus</name>
    <dbReference type="NCBI Taxonomy" id="184748"/>
    <lineage>
        <taxon>Bacteria</taxon>
        <taxon>Pseudomonadati</taxon>
        <taxon>Pseudomonadota</taxon>
        <taxon>Alphaproteobacteria</taxon>
        <taxon>Rhodobacterales</taxon>
        <taxon>Paracoccaceae</taxon>
        <taxon>Paracoccus</taxon>
    </lineage>
</organism>
<evidence type="ECO:0000313" key="9">
    <source>
        <dbReference type="Proteomes" id="UP000198307"/>
    </source>
</evidence>
<dbReference type="PROSITE" id="PS50983">
    <property type="entry name" value="FE_B12_PBP"/>
    <property type="match status" value="1"/>
</dbReference>
<keyword evidence="9" id="KW-1185">Reference proteome</keyword>
<accession>A0A239PNT7</accession>
<comment type="subcellular location">
    <subcellularLocation>
        <location evidence="1">Cell envelope</location>
    </subcellularLocation>
</comment>
<dbReference type="Gene3D" id="3.40.50.1980">
    <property type="entry name" value="Nitrogenase molybdenum iron protein domain"/>
    <property type="match status" value="2"/>
</dbReference>
<sequence>MRQILSALCFFLGTTALHAQTVTVDTARGPVEVESGPQRVVTLDLGVLDTIKVIGGDVVGVPNGVKPDYLSEYAGTPYTEVGTFFEPDIETIAALDPDLIIVAGRSQAKYDELSGLAPTIDLTTDTTDFVGSIHRNTETIGAIYGREEVARTALKELDAKVTAMHDMAAEAGTALTILTTGGRMSTHGAKGRFSVLYGDFGFEPAIAEVDSGNHGQPISNEFIRSTDPDWIFVIDRDAAIGRDGQPAAQLLDNPLVNDTKAAKAGHIVYLDPIDWYVVGASITPVENSVATISGALAK</sequence>
<evidence type="ECO:0000259" key="7">
    <source>
        <dbReference type="PROSITE" id="PS50983"/>
    </source>
</evidence>
<evidence type="ECO:0000256" key="4">
    <source>
        <dbReference type="ARBA" id="ARBA00022496"/>
    </source>
</evidence>
<dbReference type="PANTHER" id="PTHR30532:SF28">
    <property type="entry name" value="PETROBACTIN-BINDING PROTEIN YCLQ"/>
    <property type="match status" value="1"/>
</dbReference>
<evidence type="ECO:0000313" key="8">
    <source>
        <dbReference type="EMBL" id="SNT71788.1"/>
    </source>
</evidence>